<dbReference type="GeneID" id="61315094"/>
<proteinExistence type="predicted"/>
<gene>
    <name evidence="2" type="ORF">BLA27_13540</name>
</gene>
<dbReference type="AlphaFoldDB" id="A0A1J6HJ95"/>
<dbReference type="Pfam" id="PF06568">
    <property type="entry name" value="YjiS-like"/>
    <property type="match status" value="1"/>
</dbReference>
<evidence type="ECO:0000259" key="1">
    <source>
        <dbReference type="Pfam" id="PF06568"/>
    </source>
</evidence>
<dbReference type="Proteomes" id="UP000182985">
    <property type="component" value="Unassembled WGS sequence"/>
</dbReference>
<name>A0A1J6HJ95_9HYPH</name>
<reference evidence="2 3" key="1">
    <citation type="submission" date="2016-10" db="EMBL/GenBank/DDBJ databases">
        <title>The Draft Genome Sequence of the Potato Rhizosphere Bacteria Ochrobactrum sp. IPA7.2.</title>
        <authorList>
            <person name="Gogoleva N.E."/>
            <person name="Khlopko Y.A."/>
            <person name="Burygin G.L."/>
            <person name="Plotnikov A.O."/>
        </authorList>
    </citation>
    <scope>NUCLEOTIDE SEQUENCE [LARGE SCALE GENOMIC DNA]</scope>
    <source>
        <strain evidence="2 3">IPA7.2</strain>
    </source>
</reference>
<dbReference type="OrthoDB" id="7361021at2"/>
<dbReference type="InterPro" id="IPR009506">
    <property type="entry name" value="YjiS-like"/>
</dbReference>
<organism evidence="2 3">
    <name type="scientific">Brucella cytisi</name>
    <dbReference type="NCBI Taxonomy" id="407152"/>
    <lineage>
        <taxon>Bacteria</taxon>
        <taxon>Pseudomonadati</taxon>
        <taxon>Pseudomonadota</taxon>
        <taxon>Alphaproteobacteria</taxon>
        <taxon>Hyphomicrobiales</taxon>
        <taxon>Brucellaceae</taxon>
        <taxon>Brucella/Ochrobactrum group</taxon>
        <taxon>Brucella</taxon>
    </lineage>
</organism>
<protein>
    <submittedName>
        <fullName evidence="2">DUF1127 domain-containing protein</fullName>
    </submittedName>
</protein>
<comment type="caution">
    <text evidence="2">The sequence shown here is derived from an EMBL/GenBank/DDBJ whole genome shotgun (WGS) entry which is preliminary data.</text>
</comment>
<dbReference type="EMBL" id="MOEC01000012">
    <property type="protein sequence ID" value="OIS92972.1"/>
    <property type="molecule type" value="Genomic_DNA"/>
</dbReference>
<evidence type="ECO:0000313" key="3">
    <source>
        <dbReference type="Proteomes" id="UP000182985"/>
    </source>
</evidence>
<dbReference type="RefSeq" id="WP_010658957.1">
    <property type="nucleotide sequence ID" value="NZ_JBCAUP010000001.1"/>
</dbReference>
<accession>A0A1J6HJ95</accession>
<sequence>MNIRQKVQQFVSRRRAIRELGAMDDHLLADIGVSRSQIHSAVFGK</sequence>
<feature type="domain" description="YjiS-like" evidence="1">
    <location>
        <begin position="3"/>
        <end position="39"/>
    </location>
</feature>
<evidence type="ECO:0000313" key="2">
    <source>
        <dbReference type="EMBL" id="OIS92972.1"/>
    </source>
</evidence>
<keyword evidence="3" id="KW-1185">Reference proteome</keyword>